<name>A0AA35SGS5_GEOBA</name>
<organism evidence="1 2">
    <name type="scientific">Geodia barretti</name>
    <name type="common">Barrett's horny sponge</name>
    <dbReference type="NCBI Taxonomy" id="519541"/>
    <lineage>
        <taxon>Eukaryota</taxon>
        <taxon>Metazoa</taxon>
        <taxon>Porifera</taxon>
        <taxon>Demospongiae</taxon>
        <taxon>Heteroscleromorpha</taxon>
        <taxon>Tetractinellida</taxon>
        <taxon>Astrophorina</taxon>
        <taxon>Geodiidae</taxon>
        <taxon>Geodia</taxon>
    </lineage>
</organism>
<proteinExistence type="predicted"/>
<evidence type="ECO:0000313" key="1">
    <source>
        <dbReference type="EMBL" id="CAI8028341.1"/>
    </source>
</evidence>
<reference evidence="1" key="1">
    <citation type="submission" date="2023-03" db="EMBL/GenBank/DDBJ databases">
        <authorList>
            <person name="Steffen K."/>
            <person name="Cardenas P."/>
        </authorList>
    </citation>
    <scope>NUCLEOTIDE SEQUENCE</scope>
</reference>
<evidence type="ECO:0000313" key="2">
    <source>
        <dbReference type="Proteomes" id="UP001174909"/>
    </source>
</evidence>
<comment type="caution">
    <text evidence="1">The sequence shown here is derived from an EMBL/GenBank/DDBJ whole genome shotgun (WGS) entry which is preliminary data.</text>
</comment>
<gene>
    <name evidence="1" type="ORF">GBAR_LOCUS16175</name>
</gene>
<dbReference type="EMBL" id="CASHTH010002326">
    <property type="protein sequence ID" value="CAI8028341.1"/>
    <property type="molecule type" value="Genomic_DNA"/>
</dbReference>
<accession>A0AA35SGS5</accession>
<keyword evidence="2" id="KW-1185">Reference proteome</keyword>
<dbReference type="Proteomes" id="UP001174909">
    <property type="component" value="Unassembled WGS sequence"/>
</dbReference>
<dbReference type="AlphaFoldDB" id="A0AA35SGS5"/>
<protein>
    <submittedName>
        <fullName evidence="1">Uncharacterized protein</fullName>
    </submittedName>
</protein>
<sequence>MRVVRRSGYRSRQARADIHVSSADLPRLNVCMGWVQADLPCKEMSIQSFRLQSGVNRHSKQCEAIRETP</sequence>